<feature type="domain" description="ATP-dependent rRNA helicase SPB4-like C-terminal extension" evidence="4">
    <location>
        <begin position="29"/>
        <end position="86"/>
    </location>
</feature>
<evidence type="ECO:0000313" key="6">
    <source>
        <dbReference type="Proteomes" id="UP001604277"/>
    </source>
</evidence>
<dbReference type="GO" id="GO:0004386">
    <property type="term" value="F:helicase activity"/>
    <property type="evidence" value="ECO:0007669"/>
    <property type="project" value="UniProtKB-KW"/>
</dbReference>
<evidence type="ECO:0000259" key="4">
    <source>
        <dbReference type="SMART" id="SM01178"/>
    </source>
</evidence>
<keyword evidence="1" id="KW-0378">Hydrolase</keyword>
<dbReference type="InterPro" id="IPR025313">
    <property type="entry name" value="SPB4-like_CTE"/>
</dbReference>
<keyword evidence="2 5" id="KW-0067">ATP-binding</keyword>
<organism evidence="5 6">
    <name type="scientific">Forsythia ovata</name>
    <dbReference type="NCBI Taxonomy" id="205694"/>
    <lineage>
        <taxon>Eukaryota</taxon>
        <taxon>Viridiplantae</taxon>
        <taxon>Streptophyta</taxon>
        <taxon>Embryophyta</taxon>
        <taxon>Tracheophyta</taxon>
        <taxon>Spermatophyta</taxon>
        <taxon>Magnoliopsida</taxon>
        <taxon>eudicotyledons</taxon>
        <taxon>Gunneridae</taxon>
        <taxon>Pentapetalae</taxon>
        <taxon>asterids</taxon>
        <taxon>lamiids</taxon>
        <taxon>Lamiales</taxon>
        <taxon>Oleaceae</taxon>
        <taxon>Forsythieae</taxon>
        <taxon>Forsythia</taxon>
    </lineage>
</organism>
<dbReference type="SMART" id="SM01178">
    <property type="entry name" value="DUF4217"/>
    <property type="match status" value="1"/>
</dbReference>
<evidence type="ECO:0000256" key="3">
    <source>
        <dbReference type="SAM" id="MobiDB-lite"/>
    </source>
</evidence>
<keyword evidence="2 5" id="KW-0347">Helicase</keyword>
<protein>
    <submittedName>
        <fullName evidence="5">DEAD-box ATP-dependent RNA helicase 18</fullName>
    </submittedName>
</protein>
<keyword evidence="2 5" id="KW-0547">Nucleotide-binding</keyword>
<feature type="compositionally biased region" description="Basic and acidic residues" evidence="3">
    <location>
        <begin position="110"/>
        <end position="119"/>
    </location>
</feature>
<sequence>MPWEEAYVEFLRIRRVPLEERKCSDEAPDIIPQIRSAAKKDREVMEKGLRAFVSYIRYYKEHHSTFGAEVKHYSLSTEGFVPVEDIKVEEIKYKINLARNKERRNLQAKRAAKEQEQKQKKSKAASNATTTVMRKKTAKQRRASQSAEDADELAREYRLLKKLKKGAIDENEYAKLTGIEDLL</sequence>
<name>A0ABD1VPX3_9LAMI</name>
<evidence type="ECO:0000256" key="2">
    <source>
        <dbReference type="ARBA" id="ARBA00022806"/>
    </source>
</evidence>
<gene>
    <name evidence="5" type="ORF">Fot_20074</name>
</gene>
<accession>A0ABD1VPX3</accession>
<dbReference type="EMBL" id="JBFOLJ010000005">
    <property type="protein sequence ID" value="KAL2538683.1"/>
    <property type="molecule type" value="Genomic_DNA"/>
</dbReference>
<feature type="region of interest" description="Disordered" evidence="3">
    <location>
        <begin position="110"/>
        <end position="151"/>
    </location>
</feature>
<evidence type="ECO:0000256" key="1">
    <source>
        <dbReference type="ARBA" id="ARBA00022801"/>
    </source>
</evidence>
<feature type="compositionally biased region" description="Basic residues" evidence="3">
    <location>
        <begin position="133"/>
        <end position="142"/>
    </location>
</feature>
<dbReference type="GO" id="GO:0016787">
    <property type="term" value="F:hydrolase activity"/>
    <property type="evidence" value="ECO:0007669"/>
    <property type="project" value="UniProtKB-KW"/>
</dbReference>
<dbReference type="AlphaFoldDB" id="A0ABD1VPX3"/>
<comment type="caution">
    <text evidence="5">The sequence shown here is derived from an EMBL/GenBank/DDBJ whole genome shotgun (WGS) entry which is preliminary data.</text>
</comment>
<keyword evidence="6" id="KW-1185">Reference proteome</keyword>
<dbReference type="Pfam" id="PF13959">
    <property type="entry name" value="CTE_SPB4"/>
    <property type="match status" value="1"/>
</dbReference>
<evidence type="ECO:0000313" key="5">
    <source>
        <dbReference type="EMBL" id="KAL2538683.1"/>
    </source>
</evidence>
<proteinExistence type="predicted"/>
<dbReference type="Proteomes" id="UP001604277">
    <property type="component" value="Unassembled WGS sequence"/>
</dbReference>
<reference evidence="6" key="1">
    <citation type="submission" date="2024-07" db="EMBL/GenBank/DDBJ databases">
        <title>Two chromosome-level genome assemblies of Korean endemic species Abeliophyllum distichum and Forsythia ovata (Oleaceae).</title>
        <authorList>
            <person name="Jang H."/>
        </authorList>
    </citation>
    <scope>NUCLEOTIDE SEQUENCE [LARGE SCALE GENOMIC DNA]</scope>
</reference>